<dbReference type="InterPro" id="IPR036291">
    <property type="entry name" value="NAD(P)-bd_dom_sf"/>
</dbReference>
<keyword evidence="3" id="KW-0521">NADP</keyword>
<evidence type="ECO:0000256" key="4">
    <source>
        <dbReference type="ARBA" id="ARBA00023002"/>
    </source>
</evidence>
<protein>
    <submittedName>
        <fullName evidence="5">SDR family oxidoreductase</fullName>
    </submittedName>
</protein>
<gene>
    <name evidence="5" type="ORF">NSP04_14345</name>
</gene>
<dbReference type="Pfam" id="PF00106">
    <property type="entry name" value="adh_short"/>
    <property type="match status" value="1"/>
</dbReference>
<dbReference type="PANTHER" id="PTHR44085">
    <property type="entry name" value="SEPIAPTERIN REDUCTASE"/>
    <property type="match status" value="1"/>
</dbReference>
<evidence type="ECO:0000256" key="1">
    <source>
        <dbReference type="ARBA" id="ARBA00004496"/>
    </source>
</evidence>
<keyword evidence="2" id="KW-0963">Cytoplasm</keyword>
<dbReference type="Gene3D" id="3.40.50.720">
    <property type="entry name" value="NAD(P)-binding Rossmann-like Domain"/>
    <property type="match status" value="1"/>
</dbReference>
<evidence type="ECO:0000256" key="2">
    <source>
        <dbReference type="ARBA" id="ARBA00022490"/>
    </source>
</evidence>
<dbReference type="InterPro" id="IPR002347">
    <property type="entry name" value="SDR_fam"/>
</dbReference>
<dbReference type="PANTHER" id="PTHR44085:SF2">
    <property type="entry name" value="SEPIAPTERIN REDUCTASE"/>
    <property type="match status" value="1"/>
</dbReference>
<accession>A0ABT1XNH6</accession>
<keyword evidence="4" id="KW-0560">Oxidoreductase</keyword>
<reference evidence="5" key="1">
    <citation type="submission" date="2022-07" db="EMBL/GenBank/DDBJ databases">
        <authorList>
            <person name="Xamxidin M."/>
        </authorList>
    </citation>
    <scope>NUCLEOTIDE SEQUENCE</scope>
    <source>
        <strain evidence="5">YS8-69</strain>
    </source>
</reference>
<dbReference type="InterPro" id="IPR051721">
    <property type="entry name" value="Biopterin_syn/organic_redct"/>
</dbReference>
<comment type="subcellular location">
    <subcellularLocation>
        <location evidence="1">Cytoplasm</location>
    </subcellularLocation>
</comment>
<evidence type="ECO:0000256" key="3">
    <source>
        <dbReference type="ARBA" id="ARBA00022857"/>
    </source>
</evidence>
<dbReference type="EMBL" id="JANKHG010000027">
    <property type="protein sequence ID" value="MCR2747827.1"/>
    <property type="molecule type" value="Genomic_DNA"/>
</dbReference>
<dbReference type="Proteomes" id="UP001165267">
    <property type="component" value="Unassembled WGS sequence"/>
</dbReference>
<name>A0ABT1XNH6_9BURK</name>
<sequence>MIKAIVTGHSKGLGLGIAGALLAQGHPVLGLSSSINTTLQPRFPTLLHQIAIDLSENSALEILETSPELQQFIENATLLLLINNAGRVTPIGPLETQNPHDVSRSVQLNVGTPLALSALISQQLKPVQQLRILHVSSGAGRSAYSGWAVYCATKAALDMHAQAVQQDNLSNVRICSLAPGVIDTGMQAQIRQVDEAHFPNKQRFIELHEQGLLTSAEETGARILGYLLGPKFGEIAVDDLRTY</sequence>
<comment type="caution">
    <text evidence="5">The sequence shown here is derived from an EMBL/GenBank/DDBJ whole genome shotgun (WGS) entry which is preliminary data.</text>
</comment>
<dbReference type="PRINTS" id="PR00081">
    <property type="entry name" value="GDHRDH"/>
</dbReference>
<evidence type="ECO:0000313" key="6">
    <source>
        <dbReference type="Proteomes" id="UP001165267"/>
    </source>
</evidence>
<dbReference type="RefSeq" id="WP_257513038.1">
    <property type="nucleotide sequence ID" value="NZ_JANKHG010000027.1"/>
</dbReference>
<proteinExistence type="predicted"/>
<dbReference type="SUPFAM" id="SSF51735">
    <property type="entry name" value="NAD(P)-binding Rossmann-fold domains"/>
    <property type="match status" value="1"/>
</dbReference>
<organism evidence="5 6">
    <name type="scientific">Limnobacter parvus</name>
    <dbReference type="NCBI Taxonomy" id="2939690"/>
    <lineage>
        <taxon>Bacteria</taxon>
        <taxon>Pseudomonadati</taxon>
        <taxon>Pseudomonadota</taxon>
        <taxon>Betaproteobacteria</taxon>
        <taxon>Burkholderiales</taxon>
        <taxon>Burkholderiaceae</taxon>
        <taxon>Limnobacter</taxon>
    </lineage>
</organism>
<evidence type="ECO:0000313" key="5">
    <source>
        <dbReference type="EMBL" id="MCR2747827.1"/>
    </source>
</evidence>
<keyword evidence="6" id="KW-1185">Reference proteome</keyword>